<dbReference type="RefSeq" id="WP_191616718.1">
    <property type="nucleotide sequence ID" value="NZ_JACYFG010000009.1"/>
</dbReference>
<protein>
    <submittedName>
        <fullName evidence="2">Uncharacterized protein</fullName>
    </submittedName>
</protein>
<sequence length="186" mass="21386">MASNSPLSPLPDNIELVTEYDAIVIRRTWKSALAYFLIVFALFWNAFMVVWMSIAISQGVWMMAAFGSIHAAVGIFLIYYTIALFVNKTDVRIDTYYLTVKHYPLRWMGQSQTPVEDVQQIYCKERITRNKNSTSITYEVHCIDRNNKQKKLLSGLTDSSQAQFIEAEIEKVLGIKDRPVTGEFKK</sequence>
<dbReference type="AlphaFoldDB" id="A0A927IHL3"/>
<proteinExistence type="predicted"/>
<comment type="caution">
    <text evidence="2">The sequence shown here is derived from an EMBL/GenBank/DDBJ whole genome shotgun (WGS) entry which is preliminary data.</text>
</comment>
<keyword evidence="1" id="KW-0812">Transmembrane</keyword>
<name>A0A927IHL3_9BACT</name>
<evidence type="ECO:0000313" key="2">
    <source>
        <dbReference type="EMBL" id="MBD5779580.1"/>
    </source>
</evidence>
<keyword evidence="3" id="KW-1185">Reference proteome</keyword>
<feature type="transmembrane region" description="Helical" evidence="1">
    <location>
        <begin position="33"/>
        <end position="54"/>
    </location>
</feature>
<reference evidence="2" key="1">
    <citation type="submission" date="2020-09" db="EMBL/GenBank/DDBJ databases">
        <title>Pelagicoccus enzymogenes sp. nov. with an EPS production, isolated from marine sediment.</title>
        <authorList>
            <person name="Feng X."/>
        </authorList>
    </citation>
    <scope>NUCLEOTIDE SEQUENCE</scope>
    <source>
        <strain evidence="2">NFK12</strain>
    </source>
</reference>
<gene>
    <name evidence="2" type="ORF">IEN85_08740</name>
</gene>
<accession>A0A927IHL3</accession>
<dbReference type="EMBL" id="JACYFG010000009">
    <property type="protein sequence ID" value="MBD5779580.1"/>
    <property type="molecule type" value="Genomic_DNA"/>
</dbReference>
<organism evidence="2 3">
    <name type="scientific">Pelagicoccus enzymogenes</name>
    <dbReference type="NCBI Taxonomy" id="2773457"/>
    <lineage>
        <taxon>Bacteria</taxon>
        <taxon>Pseudomonadati</taxon>
        <taxon>Verrucomicrobiota</taxon>
        <taxon>Opitutia</taxon>
        <taxon>Puniceicoccales</taxon>
        <taxon>Pelagicoccaceae</taxon>
        <taxon>Pelagicoccus</taxon>
    </lineage>
</organism>
<evidence type="ECO:0000256" key="1">
    <source>
        <dbReference type="SAM" id="Phobius"/>
    </source>
</evidence>
<feature type="transmembrane region" description="Helical" evidence="1">
    <location>
        <begin position="60"/>
        <end position="86"/>
    </location>
</feature>
<dbReference type="Proteomes" id="UP000622317">
    <property type="component" value="Unassembled WGS sequence"/>
</dbReference>
<evidence type="ECO:0000313" key="3">
    <source>
        <dbReference type="Proteomes" id="UP000622317"/>
    </source>
</evidence>
<keyword evidence="1" id="KW-1133">Transmembrane helix</keyword>
<keyword evidence="1" id="KW-0472">Membrane</keyword>